<dbReference type="SUPFAM" id="SSF48726">
    <property type="entry name" value="Immunoglobulin"/>
    <property type="match status" value="3"/>
</dbReference>
<evidence type="ECO:0000256" key="2">
    <source>
        <dbReference type="ARBA" id="ARBA00023157"/>
    </source>
</evidence>
<accession>A0ABM1VP99</accession>
<keyword evidence="4" id="KW-1185">Reference proteome</keyword>
<dbReference type="InterPro" id="IPR036179">
    <property type="entry name" value="Ig-like_dom_sf"/>
</dbReference>
<gene>
    <name evidence="5" type="primary">LOC118477260</name>
</gene>
<dbReference type="Pfam" id="PF13895">
    <property type="entry name" value="Ig_2"/>
    <property type="match status" value="1"/>
</dbReference>
<dbReference type="PANTHER" id="PTHR11481:SF60">
    <property type="entry name" value="IG-LIKE DOMAIN-CONTAINING PROTEIN"/>
    <property type="match status" value="1"/>
</dbReference>
<dbReference type="GeneID" id="118477260"/>
<keyword evidence="1" id="KW-0732">Signal</keyword>
<keyword evidence="2" id="KW-1015">Disulfide bond</keyword>
<organism evidence="4 5">
    <name type="scientific">Aplysia californica</name>
    <name type="common">California sea hare</name>
    <dbReference type="NCBI Taxonomy" id="6500"/>
    <lineage>
        <taxon>Eukaryota</taxon>
        <taxon>Metazoa</taxon>
        <taxon>Spiralia</taxon>
        <taxon>Lophotrochozoa</taxon>
        <taxon>Mollusca</taxon>
        <taxon>Gastropoda</taxon>
        <taxon>Heterobranchia</taxon>
        <taxon>Euthyneura</taxon>
        <taxon>Tectipleura</taxon>
        <taxon>Aplysiida</taxon>
        <taxon>Aplysioidea</taxon>
        <taxon>Aplysiidae</taxon>
        <taxon>Aplysia</taxon>
    </lineage>
</organism>
<dbReference type="CDD" id="cd00096">
    <property type="entry name" value="Ig"/>
    <property type="match status" value="1"/>
</dbReference>
<dbReference type="InterPro" id="IPR050488">
    <property type="entry name" value="Ig_Fc_receptor"/>
</dbReference>
<dbReference type="PROSITE" id="PS50835">
    <property type="entry name" value="IG_LIKE"/>
    <property type="match status" value="1"/>
</dbReference>
<dbReference type="InterPro" id="IPR003599">
    <property type="entry name" value="Ig_sub"/>
</dbReference>
<dbReference type="SMART" id="SM00409">
    <property type="entry name" value="IG"/>
    <property type="match status" value="1"/>
</dbReference>
<evidence type="ECO:0000259" key="3">
    <source>
        <dbReference type="PROSITE" id="PS50835"/>
    </source>
</evidence>
<reference evidence="5" key="1">
    <citation type="submission" date="2025-08" db="UniProtKB">
        <authorList>
            <consortium name="RefSeq"/>
        </authorList>
    </citation>
    <scope>IDENTIFICATION</scope>
</reference>
<sequence>MVTVSSYHSIYPYTKKDSGVYSCTAKNRFGQSEPSNEVLFITVEQPEVILEPEIPVIGGPLNMTCRVESHISAHNYTLRWYKNGVFLEDAQTVLHIAELEVEDEGFYSCRINFLNGFYSVSDEKAFSIAVLQRPVLRIPEVNLNQTSLSFFSCVSNETSRRLVKSGFLYRQGVLLMEIMARGPVVMFEVLVRQRDHGNYTCTLTNSEGESEHSAPVEILTQTYLPGRPYLDSSSAYLRDVSNTLSCRTLINESDYCTLYLNDQSYQQ</sequence>
<dbReference type="PANTHER" id="PTHR11481">
    <property type="entry name" value="IMMUNOGLOBULIN FC RECEPTOR"/>
    <property type="match status" value="1"/>
</dbReference>
<dbReference type="InterPro" id="IPR007110">
    <property type="entry name" value="Ig-like_dom"/>
</dbReference>
<evidence type="ECO:0000313" key="4">
    <source>
        <dbReference type="Proteomes" id="UP000694888"/>
    </source>
</evidence>
<feature type="domain" description="Ig-like" evidence="3">
    <location>
        <begin position="46"/>
        <end position="127"/>
    </location>
</feature>
<feature type="non-terminal residue" evidence="5">
    <location>
        <position position="267"/>
    </location>
</feature>
<dbReference type="Proteomes" id="UP000694888">
    <property type="component" value="Unplaced"/>
</dbReference>
<dbReference type="RefSeq" id="XP_035824241.1">
    <property type="nucleotide sequence ID" value="XM_035968348.1"/>
</dbReference>
<proteinExistence type="predicted"/>
<evidence type="ECO:0000256" key="1">
    <source>
        <dbReference type="ARBA" id="ARBA00022729"/>
    </source>
</evidence>
<name>A0ABM1VP99_APLCA</name>
<protein>
    <submittedName>
        <fullName evidence="5">Sialoadhesin-like</fullName>
    </submittedName>
</protein>
<dbReference type="Gene3D" id="2.60.40.10">
    <property type="entry name" value="Immunoglobulins"/>
    <property type="match status" value="1"/>
</dbReference>
<evidence type="ECO:0000313" key="5">
    <source>
        <dbReference type="RefSeq" id="XP_035824241.1"/>
    </source>
</evidence>
<dbReference type="InterPro" id="IPR013783">
    <property type="entry name" value="Ig-like_fold"/>
</dbReference>